<gene>
    <name evidence="2" type="ORF">MAQA_04386</name>
</gene>
<dbReference type="STRING" id="1265818.MAQA_04386"/>
<proteinExistence type="predicted"/>
<accession>W7BAN0</accession>
<dbReference type="InterPro" id="IPR011051">
    <property type="entry name" value="RmlC_Cupin_sf"/>
</dbReference>
<dbReference type="RefSeq" id="WP_036071548.1">
    <property type="nucleotide sequence ID" value="NZ_AOCG01000005.1"/>
</dbReference>
<sequence>MENRRTKKDYGELEVLISPSFLEKSEVFVTLCTINPKTKAPVHVHDYSQEHIYIIEGEGDLVIENEIQTLTKGDIAAVPMGVPHTINNEGEKPLKALLVMAPVAPEGHLGHRNI</sequence>
<dbReference type="PANTHER" id="PTHR43346">
    <property type="entry name" value="LIGAND BINDING DOMAIN PROTEIN, PUTATIVE (AFU_ORTHOLOGUE AFUA_6G14370)-RELATED"/>
    <property type="match status" value="1"/>
</dbReference>
<protein>
    <recommendedName>
        <fullName evidence="1">Cupin type-2 domain-containing protein</fullName>
    </recommendedName>
</protein>
<dbReference type="InterPro" id="IPR052538">
    <property type="entry name" value="Flavonoid_dioxygenase-like"/>
</dbReference>
<dbReference type="PANTHER" id="PTHR43346:SF1">
    <property type="entry name" value="QUERCETIN 2,3-DIOXYGENASE-RELATED"/>
    <property type="match status" value="1"/>
</dbReference>
<dbReference type="InterPro" id="IPR013096">
    <property type="entry name" value="Cupin_2"/>
</dbReference>
<dbReference type="AlphaFoldDB" id="W7BAN0"/>
<name>W7BAN0_9LIST</name>
<evidence type="ECO:0000259" key="1">
    <source>
        <dbReference type="Pfam" id="PF07883"/>
    </source>
</evidence>
<evidence type="ECO:0000313" key="3">
    <source>
        <dbReference type="Proteomes" id="UP000019246"/>
    </source>
</evidence>
<dbReference type="SUPFAM" id="SSF51182">
    <property type="entry name" value="RmlC-like cupins"/>
    <property type="match status" value="1"/>
</dbReference>
<dbReference type="PATRIC" id="fig|1265818.5.peg.873"/>
<organism evidence="2 3">
    <name type="scientific">Listeria aquatica FSL S10-1188</name>
    <dbReference type="NCBI Taxonomy" id="1265818"/>
    <lineage>
        <taxon>Bacteria</taxon>
        <taxon>Bacillati</taxon>
        <taxon>Bacillota</taxon>
        <taxon>Bacilli</taxon>
        <taxon>Bacillales</taxon>
        <taxon>Listeriaceae</taxon>
        <taxon>Listeria</taxon>
    </lineage>
</organism>
<comment type="caution">
    <text evidence="2">The sequence shown here is derived from an EMBL/GenBank/DDBJ whole genome shotgun (WGS) entry which is preliminary data.</text>
</comment>
<dbReference type="EMBL" id="AOCG01000005">
    <property type="protein sequence ID" value="EUJ19986.1"/>
    <property type="molecule type" value="Genomic_DNA"/>
</dbReference>
<dbReference type="Proteomes" id="UP000019246">
    <property type="component" value="Unassembled WGS sequence"/>
</dbReference>
<reference evidence="2 3" key="1">
    <citation type="journal article" date="2014" name="Int. J. Syst. Evol. Microbiol.">
        <title>Listeria floridensis sp. nov., Listeria aquatica sp. nov., Listeria cornellensis sp. nov., Listeria riparia sp. nov. and Listeria grandensis sp. nov., from agricultural and natural environments.</title>
        <authorList>
            <person name="den Bakker H.C."/>
            <person name="Warchocki S."/>
            <person name="Wright E.M."/>
            <person name="Allred A.F."/>
            <person name="Ahlstrom C."/>
            <person name="Manuel C.S."/>
            <person name="Stasiewicz M.J."/>
            <person name="Burrell A."/>
            <person name="Roof S."/>
            <person name="Strawn L."/>
            <person name="Fortes E.D."/>
            <person name="Nightingale K.K."/>
            <person name="Kephart D."/>
            <person name="Wiedmann M."/>
        </authorList>
    </citation>
    <scope>NUCLEOTIDE SEQUENCE [LARGE SCALE GENOMIC DNA]</scope>
    <source>
        <strain evidence="2 3">FSL S10-1188</strain>
    </source>
</reference>
<dbReference type="InterPro" id="IPR014710">
    <property type="entry name" value="RmlC-like_jellyroll"/>
</dbReference>
<evidence type="ECO:0000313" key="2">
    <source>
        <dbReference type="EMBL" id="EUJ19986.1"/>
    </source>
</evidence>
<dbReference type="Gene3D" id="2.60.120.10">
    <property type="entry name" value="Jelly Rolls"/>
    <property type="match status" value="1"/>
</dbReference>
<dbReference type="Pfam" id="PF07883">
    <property type="entry name" value="Cupin_2"/>
    <property type="match status" value="1"/>
</dbReference>
<dbReference type="OrthoDB" id="9806121at2"/>
<keyword evidence="3" id="KW-1185">Reference proteome</keyword>
<feature type="domain" description="Cupin type-2" evidence="1">
    <location>
        <begin position="31"/>
        <end position="99"/>
    </location>
</feature>